<dbReference type="Pfam" id="PF01042">
    <property type="entry name" value="Ribonuc_L-PSP"/>
    <property type="match status" value="1"/>
</dbReference>
<dbReference type="GO" id="GO:0019239">
    <property type="term" value="F:deaminase activity"/>
    <property type="evidence" value="ECO:0007669"/>
    <property type="project" value="TreeGrafter"/>
</dbReference>
<dbReference type="SUPFAM" id="SSF55298">
    <property type="entry name" value="YjgF-like"/>
    <property type="match status" value="1"/>
</dbReference>
<dbReference type="PANTHER" id="PTHR11803">
    <property type="entry name" value="2-IMINOBUTANOATE/2-IMINOPROPANOATE DEAMINASE RIDA"/>
    <property type="match status" value="1"/>
</dbReference>
<gene>
    <name evidence="2" type="ORF">RCG21_30980</name>
</gene>
<dbReference type="PROSITE" id="PS01094">
    <property type="entry name" value="UPF0076"/>
    <property type="match status" value="1"/>
</dbReference>
<dbReference type="CDD" id="cd00448">
    <property type="entry name" value="YjgF_YER057c_UK114_family"/>
    <property type="match status" value="1"/>
</dbReference>
<dbReference type="Gene3D" id="3.30.1330.40">
    <property type="entry name" value="RutC-like"/>
    <property type="match status" value="1"/>
</dbReference>
<protein>
    <submittedName>
        <fullName evidence="2">RidA family protein</fullName>
    </submittedName>
</protein>
<organism evidence="2 3">
    <name type="scientific">Bacillus salipaludis</name>
    <dbReference type="NCBI Taxonomy" id="2547811"/>
    <lineage>
        <taxon>Bacteria</taxon>
        <taxon>Bacillati</taxon>
        <taxon>Bacillota</taxon>
        <taxon>Bacilli</taxon>
        <taxon>Bacillales</taxon>
        <taxon>Bacillaceae</taxon>
        <taxon>Bacillus</taxon>
    </lineage>
</organism>
<dbReference type="InterPro" id="IPR006175">
    <property type="entry name" value="YjgF/YER057c/UK114"/>
</dbReference>
<dbReference type="FunFam" id="3.30.1330.40:FF:000001">
    <property type="entry name" value="L-PSP family endoribonuclease"/>
    <property type="match status" value="1"/>
</dbReference>
<comment type="similarity">
    <text evidence="1">Belongs to the RutC family.</text>
</comment>
<dbReference type="EMBL" id="JAVGVR010000001">
    <property type="protein sequence ID" value="MDQ6600655.1"/>
    <property type="molecule type" value="Genomic_DNA"/>
</dbReference>
<name>A0AA90QW16_9BACI</name>
<dbReference type="RefSeq" id="WP_208025319.1">
    <property type="nucleotide sequence ID" value="NZ_JAVGVR010000001.1"/>
</dbReference>
<dbReference type="PANTHER" id="PTHR11803:SF39">
    <property type="entry name" value="2-IMINOBUTANOATE_2-IMINOPROPANOATE DEAMINASE"/>
    <property type="match status" value="1"/>
</dbReference>
<evidence type="ECO:0000256" key="1">
    <source>
        <dbReference type="ARBA" id="ARBA00010552"/>
    </source>
</evidence>
<reference evidence="2" key="1">
    <citation type="submission" date="2023-08" db="EMBL/GenBank/DDBJ databases">
        <title>Nitrogen cycling bacteria in agricultural field soils.</title>
        <authorList>
            <person name="Jang J."/>
        </authorList>
    </citation>
    <scope>NUCLEOTIDE SEQUENCE</scope>
    <source>
        <strain evidence="2">PS3-36</strain>
    </source>
</reference>
<proteinExistence type="inferred from homology"/>
<evidence type="ECO:0000313" key="2">
    <source>
        <dbReference type="EMBL" id="MDQ6600655.1"/>
    </source>
</evidence>
<dbReference type="InterPro" id="IPR035959">
    <property type="entry name" value="RutC-like_sf"/>
</dbReference>
<dbReference type="InterPro" id="IPR006056">
    <property type="entry name" value="RidA"/>
</dbReference>
<dbReference type="AlphaFoldDB" id="A0AA90QW16"/>
<dbReference type="InterPro" id="IPR019897">
    <property type="entry name" value="RidA_CS"/>
</dbReference>
<sequence length="125" mass="14135">MMKVISTNKAPQAIGPYSQAIRVDGFLFLSGQIPLDPETGEVVQKDIRLQTEQVLKNIQGILEEEDFLLTNIVKTTIFIKDMNDFPVINEEYSQFMQGHNPARSTVEVSRLPKDVMIEIEAIAKK</sequence>
<dbReference type="Proteomes" id="UP001178888">
    <property type="component" value="Unassembled WGS sequence"/>
</dbReference>
<dbReference type="GO" id="GO:0005829">
    <property type="term" value="C:cytosol"/>
    <property type="evidence" value="ECO:0007669"/>
    <property type="project" value="TreeGrafter"/>
</dbReference>
<keyword evidence="3" id="KW-1185">Reference proteome</keyword>
<dbReference type="NCBIfam" id="TIGR00004">
    <property type="entry name" value="Rid family detoxifying hydrolase"/>
    <property type="match status" value="1"/>
</dbReference>
<accession>A0AA90QW16</accession>
<comment type="caution">
    <text evidence="2">The sequence shown here is derived from an EMBL/GenBank/DDBJ whole genome shotgun (WGS) entry which is preliminary data.</text>
</comment>
<evidence type="ECO:0000313" key="3">
    <source>
        <dbReference type="Proteomes" id="UP001178888"/>
    </source>
</evidence>